<reference evidence="2 3" key="1">
    <citation type="journal article" date="2018" name="Nat. Genet.">
        <title>Extensive intraspecific gene order and gene structural variations between Mo17 and other maize genomes.</title>
        <authorList>
            <person name="Sun S."/>
            <person name="Zhou Y."/>
            <person name="Chen J."/>
            <person name="Shi J."/>
            <person name="Zhao H."/>
            <person name="Zhao H."/>
            <person name="Song W."/>
            <person name="Zhang M."/>
            <person name="Cui Y."/>
            <person name="Dong X."/>
            <person name="Liu H."/>
            <person name="Ma X."/>
            <person name="Jiao Y."/>
            <person name="Wang B."/>
            <person name="Wei X."/>
            <person name="Stein J.C."/>
            <person name="Glaubitz J.C."/>
            <person name="Lu F."/>
            <person name="Yu G."/>
            <person name="Liang C."/>
            <person name="Fengler K."/>
            <person name="Li B."/>
            <person name="Rafalski A."/>
            <person name="Schnable P.S."/>
            <person name="Ware D.H."/>
            <person name="Buckler E.S."/>
            <person name="Lai J."/>
        </authorList>
    </citation>
    <scope>NUCLEOTIDE SEQUENCE [LARGE SCALE GENOMIC DNA]</scope>
    <source>
        <strain evidence="3">cv. Missouri 17</strain>
        <tissue evidence="2">Seedling</tissue>
    </source>
</reference>
<evidence type="ECO:0000256" key="1">
    <source>
        <dbReference type="SAM" id="MobiDB-lite"/>
    </source>
</evidence>
<dbReference type="AlphaFoldDB" id="A0A3L6G9S5"/>
<dbReference type="EMBL" id="NCVQ01000002">
    <property type="protein sequence ID" value="PWZ45304.1"/>
    <property type="molecule type" value="Genomic_DNA"/>
</dbReference>
<gene>
    <name evidence="2" type="ORF">Zm00014a_025949</name>
</gene>
<sequence>MEERGTAAMESDGRGEATVKNRPWTTRWWPARKTTRVATRGASKSTLPRLMEAKKPASVQKQNTVPRHVTELSREIQPGAGTRNGSSAARTQEPSSKMSSKDGRDSSDSHGE</sequence>
<feature type="compositionally biased region" description="Basic and acidic residues" evidence="1">
    <location>
        <begin position="99"/>
        <end position="112"/>
    </location>
</feature>
<feature type="region of interest" description="Disordered" evidence="1">
    <location>
        <begin position="1"/>
        <end position="112"/>
    </location>
</feature>
<protein>
    <submittedName>
        <fullName evidence="2">Uncharacterized protein</fullName>
    </submittedName>
</protein>
<proteinExistence type="predicted"/>
<evidence type="ECO:0000313" key="2">
    <source>
        <dbReference type="EMBL" id="PWZ45304.1"/>
    </source>
</evidence>
<evidence type="ECO:0000313" key="3">
    <source>
        <dbReference type="Proteomes" id="UP000251960"/>
    </source>
</evidence>
<organism evidence="2 3">
    <name type="scientific">Zea mays</name>
    <name type="common">Maize</name>
    <dbReference type="NCBI Taxonomy" id="4577"/>
    <lineage>
        <taxon>Eukaryota</taxon>
        <taxon>Viridiplantae</taxon>
        <taxon>Streptophyta</taxon>
        <taxon>Embryophyta</taxon>
        <taxon>Tracheophyta</taxon>
        <taxon>Spermatophyta</taxon>
        <taxon>Magnoliopsida</taxon>
        <taxon>Liliopsida</taxon>
        <taxon>Poales</taxon>
        <taxon>Poaceae</taxon>
        <taxon>PACMAD clade</taxon>
        <taxon>Panicoideae</taxon>
        <taxon>Andropogonodae</taxon>
        <taxon>Andropogoneae</taxon>
        <taxon>Tripsacinae</taxon>
        <taxon>Zea</taxon>
    </lineage>
</organism>
<feature type="compositionally biased region" description="Basic and acidic residues" evidence="1">
    <location>
        <begin position="1"/>
        <end position="19"/>
    </location>
</feature>
<accession>A0A3L6G9S5</accession>
<comment type="caution">
    <text evidence="2">The sequence shown here is derived from an EMBL/GenBank/DDBJ whole genome shotgun (WGS) entry which is preliminary data.</text>
</comment>
<feature type="compositionally biased region" description="Polar residues" evidence="1">
    <location>
        <begin position="83"/>
        <end position="98"/>
    </location>
</feature>
<name>A0A3L6G9S5_MAIZE</name>
<dbReference type="Proteomes" id="UP000251960">
    <property type="component" value="Chromosome 10"/>
</dbReference>